<dbReference type="Gene3D" id="1.20.1720.10">
    <property type="entry name" value="Multidrug resistance protein D"/>
    <property type="match status" value="1"/>
</dbReference>
<feature type="transmembrane region" description="Helical" evidence="5">
    <location>
        <begin position="396"/>
        <end position="421"/>
    </location>
</feature>
<feature type="transmembrane region" description="Helical" evidence="5">
    <location>
        <begin position="170"/>
        <end position="189"/>
    </location>
</feature>
<name>A0ABR4LL84_9EURO</name>
<dbReference type="InterPro" id="IPR020846">
    <property type="entry name" value="MFS_dom"/>
</dbReference>
<feature type="transmembrane region" description="Helical" evidence="5">
    <location>
        <begin position="201"/>
        <end position="222"/>
    </location>
</feature>
<keyword evidence="4 5" id="KW-0472">Membrane</keyword>
<sequence length="523" mass="56385">MTSPTKAESDGSLSNENVGNIDEAILEQLGRERPASFSGAFPELAFCFSIVMSQILAEYYISGSNVLIPALIEQLDFPPASAIWPSTSLSLAVTSTLLIFGRLTDMFGGYAVYIGGAAWLTISSIMCGVSKSWLMLIVCRALQGLGLAAFLPSGVMILGKTYRPGPRKNFVFSIYGACAALGFFAGLFFSGLCSQYLTWRWYFFIGAILSAITTLSSTFYIPRDYKETRKHGSQMDWIGAVLSACGTVLFVFAIAQSSYAPQGWRTPYILVCFILGALILGAMVYFEGWVAKNPLLPGDIFAVKYMKPLAIALLFLYGTLGVFLLYAVLYMSEFMGATPLQMVAWTVPMAAGGLIICCVGGLIFHLIPGTILLIISSLGYVGSGLFFAVIPLGGNYWAFVFPAMICGTIGIDISFNIANIFITTNMPKAKQGLAGALINCTLHLGIAVMLGFADITHTQTLHLGEWKSYKAVFWYQVALSVVGLVIVVLFVRVKEAKSELTVDEREALAREAGVSVTVGSGEA</sequence>
<dbReference type="Pfam" id="PF07690">
    <property type="entry name" value="MFS_1"/>
    <property type="match status" value="1"/>
</dbReference>
<dbReference type="Gene3D" id="1.20.1250.20">
    <property type="entry name" value="MFS general substrate transporter like domains"/>
    <property type="match status" value="1"/>
</dbReference>
<evidence type="ECO:0000259" key="6">
    <source>
        <dbReference type="PROSITE" id="PS50850"/>
    </source>
</evidence>
<evidence type="ECO:0000256" key="5">
    <source>
        <dbReference type="SAM" id="Phobius"/>
    </source>
</evidence>
<organism evidence="7 8">
    <name type="scientific">Aspergillus lucknowensis</name>
    <dbReference type="NCBI Taxonomy" id="176173"/>
    <lineage>
        <taxon>Eukaryota</taxon>
        <taxon>Fungi</taxon>
        <taxon>Dikarya</taxon>
        <taxon>Ascomycota</taxon>
        <taxon>Pezizomycotina</taxon>
        <taxon>Eurotiomycetes</taxon>
        <taxon>Eurotiomycetidae</taxon>
        <taxon>Eurotiales</taxon>
        <taxon>Aspergillaceae</taxon>
        <taxon>Aspergillus</taxon>
        <taxon>Aspergillus subgen. Nidulantes</taxon>
    </lineage>
</organism>
<feature type="transmembrane region" description="Helical" evidence="5">
    <location>
        <begin position="309"/>
        <end position="330"/>
    </location>
</feature>
<keyword evidence="8" id="KW-1185">Reference proteome</keyword>
<dbReference type="InterPro" id="IPR036259">
    <property type="entry name" value="MFS_trans_sf"/>
</dbReference>
<feature type="transmembrane region" description="Helical" evidence="5">
    <location>
        <begin position="107"/>
        <end position="126"/>
    </location>
</feature>
<protein>
    <submittedName>
        <fullName evidence="7">Major facilitator superfamily-domain-containing protein</fullName>
    </submittedName>
</protein>
<dbReference type="PANTHER" id="PTHR42718:SF36">
    <property type="entry name" value="MULTIDRUG TRANSPORTER, PUTATIVE (AFU_ORTHOLOGUE AFUA_4G13820)-RELATED"/>
    <property type="match status" value="1"/>
</dbReference>
<reference evidence="7 8" key="1">
    <citation type="submission" date="2024-07" db="EMBL/GenBank/DDBJ databases">
        <title>Section-level genome sequencing and comparative genomics of Aspergillus sections Usti and Cavernicolus.</title>
        <authorList>
            <consortium name="Lawrence Berkeley National Laboratory"/>
            <person name="Nybo J.L."/>
            <person name="Vesth T.C."/>
            <person name="Theobald S."/>
            <person name="Frisvad J.C."/>
            <person name="Larsen T.O."/>
            <person name="Kjaerboelling I."/>
            <person name="Rothschild-Mancinelli K."/>
            <person name="Lyhne E.K."/>
            <person name="Kogle M.E."/>
            <person name="Barry K."/>
            <person name="Clum A."/>
            <person name="Na H."/>
            <person name="Ledsgaard L."/>
            <person name="Lin J."/>
            <person name="Lipzen A."/>
            <person name="Kuo A."/>
            <person name="Riley R."/>
            <person name="Mondo S."/>
            <person name="Labutti K."/>
            <person name="Haridas S."/>
            <person name="Pangalinan J."/>
            <person name="Salamov A.A."/>
            <person name="Simmons B.A."/>
            <person name="Magnuson J.K."/>
            <person name="Chen J."/>
            <person name="Drula E."/>
            <person name="Henrissat B."/>
            <person name="Wiebenga A."/>
            <person name="Lubbers R.J."/>
            <person name="Gomes A.C."/>
            <person name="Macurrencykelacurrency M.R."/>
            <person name="Stajich J."/>
            <person name="Grigoriev I.V."/>
            <person name="Mortensen U.H."/>
            <person name="De Vries R.P."/>
            <person name="Baker S.E."/>
            <person name="Andersen M.R."/>
        </authorList>
    </citation>
    <scope>NUCLEOTIDE SEQUENCE [LARGE SCALE GENOMIC DNA]</scope>
    <source>
        <strain evidence="7 8">CBS 449.75</strain>
    </source>
</reference>
<evidence type="ECO:0000256" key="1">
    <source>
        <dbReference type="ARBA" id="ARBA00004141"/>
    </source>
</evidence>
<comment type="caution">
    <text evidence="7">The sequence shown here is derived from an EMBL/GenBank/DDBJ whole genome shotgun (WGS) entry which is preliminary data.</text>
</comment>
<dbReference type="EMBL" id="JBFXLQ010000033">
    <property type="protein sequence ID" value="KAL2865290.1"/>
    <property type="molecule type" value="Genomic_DNA"/>
</dbReference>
<proteinExistence type="predicted"/>
<dbReference type="SUPFAM" id="SSF103473">
    <property type="entry name" value="MFS general substrate transporter"/>
    <property type="match status" value="2"/>
</dbReference>
<evidence type="ECO:0000313" key="7">
    <source>
        <dbReference type="EMBL" id="KAL2865290.1"/>
    </source>
</evidence>
<gene>
    <name evidence="7" type="ORF">BJX67DRAFT_187085</name>
</gene>
<accession>A0ABR4LL84</accession>
<evidence type="ECO:0000313" key="8">
    <source>
        <dbReference type="Proteomes" id="UP001610432"/>
    </source>
</evidence>
<dbReference type="RefSeq" id="XP_070884269.1">
    <property type="nucleotide sequence ID" value="XM_071025262.1"/>
</dbReference>
<feature type="domain" description="Major facilitator superfamily (MFS) profile" evidence="6">
    <location>
        <begin position="46"/>
        <end position="495"/>
    </location>
</feature>
<feature type="transmembrane region" description="Helical" evidence="5">
    <location>
        <begin position="132"/>
        <end position="158"/>
    </location>
</feature>
<feature type="transmembrane region" description="Helical" evidence="5">
    <location>
        <begin position="433"/>
        <end position="453"/>
    </location>
</feature>
<evidence type="ECO:0000256" key="4">
    <source>
        <dbReference type="ARBA" id="ARBA00023136"/>
    </source>
</evidence>
<dbReference type="GeneID" id="98140334"/>
<feature type="transmembrane region" description="Helical" evidence="5">
    <location>
        <begin position="41"/>
        <end position="62"/>
    </location>
</feature>
<feature type="transmembrane region" description="Helical" evidence="5">
    <location>
        <begin position="234"/>
        <end position="255"/>
    </location>
</feature>
<feature type="transmembrane region" description="Helical" evidence="5">
    <location>
        <begin position="267"/>
        <end position="288"/>
    </location>
</feature>
<evidence type="ECO:0000256" key="3">
    <source>
        <dbReference type="ARBA" id="ARBA00022989"/>
    </source>
</evidence>
<keyword evidence="3 5" id="KW-1133">Transmembrane helix</keyword>
<feature type="transmembrane region" description="Helical" evidence="5">
    <location>
        <begin position="473"/>
        <end position="491"/>
    </location>
</feature>
<dbReference type="PANTHER" id="PTHR42718">
    <property type="entry name" value="MAJOR FACILITATOR SUPERFAMILY MULTIDRUG TRANSPORTER MFSC"/>
    <property type="match status" value="1"/>
</dbReference>
<dbReference type="PROSITE" id="PS50850">
    <property type="entry name" value="MFS"/>
    <property type="match status" value="1"/>
</dbReference>
<keyword evidence="2 5" id="KW-0812">Transmembrane</keyword>
<evidence type="ECO:0000256" key="2">
    <source>
        <dbReference type="ARBA" id="ARBA00022692"/>
    </source>
</evidence>
<feature type="transmembrane region" description="Helical" evidence="5">
    <location>
        <begin position="82"/>
        <end position="100"/>
    </location>
</feature>
<dbReference type="Proteomes" id="UP001610432">
    <property type="component" value="Unassembled WGS sequence"/>
</dbReference>
<feature type="transmembrane region" description="Helical" evidence="5">
    <location>
        <begin position="371"/>
        <end position="390"/>
    </location>
</feature>
<comment type="subcellular location">
    <subcellularLocation>
        <location evidence="1">Membrane</location>
        <topology evidence="1">Multi-pass membrane protein</topology>
    </subcellularLocation>
</comment>
<feature type="transmembrane region" description="Helical" evidence="5">
    <location>
        <begin position="342"/>
        <end position="364"/>
    </location>
</feature>
<dbReference type="InterPro" id="IPR011701">
    <property type="entry name" value="MFS"/>
</dbReference>